<sequence length="307" mass="33865">MPSIKDLAKREAKFVSGHRLCPGCGAGVVARHVMLAIDKPVVVGCATGCLEVSSTIFPYTSWATPFIHSAFENVAATISGAETAYRTLKKQGKIDKDVVFVAFGGDGGTYDIGLQSLSGAAERGHKMLYVCYNNQAYMNTGVQRSSATPRGASTTTSPAGKVIPGKVQFSKDIMSIMVAHYIPYAAQTIPGRWNDLVNKVEKATNADGLSFINVLSPCRLGWPHKPELAMEITRLAVETCLWPLYEVIDGKYKLNYKPKEKKPITEWFKLQGRFAHLLKPGNEHLLESIQQEVDRRWENLLKKCETN</sequence>
<dbReference type="Pfam" id="PF02775">
    <property type="entry name" value="TPP_enzyme_C"/>
    <property type="match status" value="1"/>
</dbReference>
<evidence type="ECO:0000313" key="3">
    <source>
        <dbReference type="EMBL" id="OQB72919.1"/>
    </source>
</evidence>
<dbReference type="GO" id="GO:0019164">
    <property type="term" value="F:pyruvate synthase activity"/>
    <property type="evidence" value="ECO:0007669"/>
    <property type="project" value="UniProtKB-EC"/>
</dbReference>
<gene>
    <name evidence="3" type="primary">porB</name>
    <name evidence="3" type="ORF">BWX89_01158</name>
</gene>
<dbReference type="InterPro" id="IPR051479">
    <property type="entry name" value="PorB-like"/>
</dbReference>
<keyword evidence="1 3" id="KW-0560">Oxidoreductase</keyword>
<evidence type="ECO:0000259" key="2">
    <source>
        <dbReference type="Pfam" id="PF02775"/>
    </source>
</evidence>
<protein>
    <submittedName>
        <fullName evidence="3">Pyruvate synthase subunit PorB</fullName>
        <ecNumber evidence="3">1.2.7.1</ecNumber>
    </submittedName>
</protein>
<evidence type="ECO:0000256" key="1">
    <source>
        <dbReference type="ARBA" id="ARBA00023002"/>
    </source>
</evidence>
<dbReference type="EMBL" id="MWDQ01000107">
    <property type="protein sequence ID" value="OQB72919.1"/>
    <property type="molecule type" value="Genomic_DNA"/>
</dbReference>
<name>A0A1V6C7M2_UNCT6</name>
<dbReference type="InterPro" id="IPR011766">
    <property type="entry name" value="TPP_enzyme_TPP-bd"/>
</dbReference>
<dbReference type="PANTHER" id="PTHR42897">
    <property type="entry name" value="PYRUVATE SYNTHASE SUBUNIT PORB"/>
    <property type="match status" value="1"/>
</dbReference>
<reference evidence="3" key="1">
    <citation type="submission" date="2017-02" db="EMBL/GenBank/DDBJ databases">
        <title>Delving into the versatile metabolic prowess of the omnipresent phylum Bacteroidetes.</title>
        <authorList>
            <person name="Nobu M.K."/>
            <person name="Mei R."/>
            <person name="Narihiro T."/>
            <person name="Kuroda K."/>
            <person name="Liu W.-T."/>
        </authorList>
    </citation>
    <scope>NUCLEOTIDE SEQUENCE</scope>
    <source>
        <strain evidence="3">ADurb.Bin131</strain>
    </source>
</reference>
<comment type="caution">
    <text evidence="3">The sequence shown here is derived from an EMBL/GenBank/DDBJ whole genome shotgun (WGS) entry which is preliminary data.</text>
</comment>
<dbReference type="Gene3D" id="3.40.50.970">
    <property type="match status" value="2"/>
</dbReference>
<proteinExistence type="predicted"/>
<dbReference type="PANTHER" id="PTHR42897:SF2">
    <property type="entry name" value="PYRUVATE SYNTHASE SUBUNIT PORB"/>
    <property type="match status" value="1"/>
</dbReference>
<accession>A0A1V6C7M2</accession>
<keyword evidence="3" id="KW-0670">Pyruvate</keyword>
<feature type="domain" description="Thiamine pyrophosphate enzyme TPP-binding" evidence="2">
    <location>
        <begin position="47"/>
        <end position="214"/>
    </location>
</feature>
<dbReference type="AlphaFoldDB" id="A0A1V6C7M2"/>
<dbReference type="CDD" id="cd03376">
    <property type="entry name" value="TPP_PFOR_porB_like"/>
    <property type="match status" value="1"/>
</dbReference>
<dbReference type="Proteomes" id="UP000485562">
    <property type="component" value="Unassembled WGS sequence"/>
</dbReference>
<organism evidence="3">
    <name type="scientific">candidate division TA06 bacterium ADurb.Bin131</name>
    <dbReference type="NCBI Taxonomy" id="1852827"/>
    <lineage>
        <taxon>Bacteria</taxon>
        <taxon>Bacteria division TA06</taxon>
    </lineage>
</organism>
<dbReference type="SUPFAM" id="SSF52518">
    <property type="entry name" value="Thiamin diphosphate-binding fold (THDP-binding)"/>
    <property type="match status" value="1"/>
</dbReference>
<dbReference type="InterPro" id="IPR029061">
    <property type="entry name" value="THDP-binding"/>
</dbReference>
<dbReference type="EC" id="1.2.7.1" evidence="3"/>
<dbReference type="GO" id="GO:0030976">
    <property type="term" value="F:thiamine pyrophosphate binding"/>
    <property type="evidence" value="ECO:0007669"/>
    <property type="project" value="InterPro"/>
</dbReference>